<proteinExistence type="inferred from homology"/>
<reference evidence="6 7" key="1">
    <citation type="journal article" date="2018" name="Biotechnol. Adv.">
        <title>Improved genomic resources and new bioinformatic workflow for the carcinogenic parasite Clonorchis sinensis: Biotechnological implications.</title>
        <authorList>
            <person name="Wang D."/>
            <person name="Korhonen P.K."/>
            <person name="Gasser R.B."/>
            <person name="Young N.D."/>
        </authorList>
    </citation>
    <scope>NUCLEOTIDE SEQUENCE [LARGE SCALE GENOMIC DNA]</scope>
    <source>
        <strain evidence="6">Cs-k2</strain>
    </source>
</reference>
<dbReference type="InterPro" id="IPR003172">
    <property type="entry name" value="ML_dom"/>
</dbReference>
<dbReference type="Pfam" id="PF02221">
    <property type="entry name" value="E1_DerP2_DerF2"/>
    <property type="match status" value="1"/>
</dbReference>
<dbReference type="InterPro" id="IPR039670">
    <property type="entry name" value="NPC2-like"/>
</dbReference>
<comment type="subcellular location">
    <subcellularLocation>
        <location evidence="1">Secreted</location>
    </subcellularLocation>
</comment>
<feature type="signal peptide" evidence="4">
    <location>
        <begin position="1"/>
        <end position="19"/>
    </location>
</feature>
<keyword evidence="7" id="KW-1185">Reference proteome</keyword>
<keyword evidence="3" id="KW-0964">Secreted</keyword>
<dbReference type="GO" id="GO:0015918">
    <property type="term" value="P:sterol transport"/>
    <property type="evidence" value="ECO:0007669"/>
    <property type="project" value="InterPro"/>
</dbReference>
<name>A0A8T1MBI1_CLOSI</name>
<dbReference type="EMBL" id="NIRI02000056">
    <property type="protein sequence ID" value="KAG5446737.1"/>
    <property type="molecule type" value="Genomic_DNA"/>
</dbReference>
<dbReference type="InterPro" id="IPR014756">
    <property type="entry name" value="Ig_E-set"/>
</dbReference>
<evidence type="ECO:0000256" key="4">
    <source>
        <dbReference type="SAM" id="SignalP"/>
    </source>
</evidence>
<dbReference type="FunFam" id="2.60.40.770:FF:000001">
    <property type="entry name" value="NPC intracellular cholesterol transporter 2"/>
    <property type="match status" value="1"/>
</dbReference>
<reference evidence="6 7" key="2">
    <citation type="journal article" date="2021" name="Genomics">
        <title>High-quality reference genome for Clonorchis sinensis.</title>
        <authorList>
            <person name="Young N.D."/>
            <person name="Stroehlein A.J."/>
            <person name="Kinkar L."/>
            <person name="Wang T."/>
            <person name="Sohn W.M."/>
            <person name="Chang B.C.H."/>
            <person name="Kaur P."/>
            <person name="Weisz D."/>
            <person name="Dudchenko O."/>
            <person name="Aiden E.L."/>
            <person name="Korhonen P.K."/>
            <person name="Gasser R.B."/>
        </authorList>
    </citation>
    <scope>NUCLEOTIDE SEQUENCE [LARGE SCALE GENOMIC DNA]</scope>
    <source>
        <strain evidence="6">Cs-k2</strain>
    </source>
</reference>
<dbReference type="GO" id="GO:0032934">
    <property type="term" value="F:sterol binding"/>
    <property type="evidence" value="ECO:0007669"/>
    <property type="project" value="InterPro"/>
</dbReference>
<evidence type="ECO:0000259" key="5">
    <source>
        <dbReference type="SMART" id="SM00737"/>
    </source>
</evidence>
<dbReference type="PANTHER" id="PTHR11306:SF68">
    <property type="entry name" value="NPC INTRACELLULAR CHOLESTEROL TRANSPORTER 2"/>
    <property type="match status" value="1"/>
</dbReference>
<comment type="caution">
    <text evidence="6">The sequence shown here is derived from an EMBL/GenBank/DDBJ whole genome shotgun (WGS) entry which is preliminary data.</text>
</comment>
<evidence type="ECO:0000256" key="3">
    <source>
        <dbReference type="ARBA" id="ARBA00022525"/>
    </source>
</evidence>
<accession>A0A8T1MBI1</accession>
<protein>
    <submittedName>
        <fullName evidence="6">Ecdysteroid-regulated 16 kDa protein</fullName>
    </submittedName>
</protein>
<sequence>MQVQHTLLLVITTVVLVSARYVAFTDCGSRIPVKSVSVIPCQLTPCELIRGDATTFRIHFQADETTGSLSRAEVYAVVGGVAVPFALDVPEICGNVHPECPLQAGMWYTYKKYVYIPYTHSRIDFSFRWILKNSFKQPVVCVEIPVRIV</sequence>
<comment type="similarity">
    <text evidence="2">Belongs to the NPC2 family.</text>
</comment>
<dbReference type="SMART" id="SM00737">
    <property type="entry name" value="ML"/>
    <property type="match status" value="1"/>
</dbReference>
<dbReference type="PANTHER" id="PTHR11306">
    <property type="entry name" value="NIEMANN PICK TYPE C2 PROTEIN NPC2-RELATED"/>
    <property type="match status" value="1"/>
</dbReference>
<organism evidence="6 7">
    <name type="scientific">Clonorchis sinensis</name>
    <name type="common">Chinese liver fluke</name>
    <dbReference type="NCBI Taxonomy" id="79923"/>
    <lineage>
        <taxon>Eukaryota</taxon>
        <taxon>Metazoa</taxon>
        <taxon>Spiralia</taxon>
        <taxon>Lophotrochozoa</taxon>
        <taxon>Platyhelminthes</taxon>
        <taxon>Trematoda</taxon>
        <taxon>Digenea</taxon>
        <taxon>Opisthorchiida</taxon>
        <taxon>Opisthorchiata</taxon>
        <taxon>Opisthorchiidae</taxon>
        <taxon>Clonorchis</taxon>
    </lineage>
</organism>
<dbReference type="AlphaFoldDB" id="A0A8T1MBI1"/>
<feature type="chain" id="PRO_5035890133" evidence="4">
    <location>
        <begin position="20"/>
        <end position="149"/>
    </location>
</feature>
<dbReference type="Proteomes" id="UP000286415">
    <property type="component" value="Unassembled WGS sequence"/>
</dbReference>
<evidence type="ECO:0000313" key="6">
    <source>
        <dbReference type="EMBL" id="KAG5446737.1"/>
    </source>
</evidence>
<evidence type="ECO:0000256" key="1">
    <source>
        <dbReference type="ARBA" id="ARBA00004613"/>
    </source>
</evidence>
<evidence type="ECO:0000313" key="7">
    <source>
        <dbReference type="Proteomes" id="UP000286415"/>
    </source>
</evidence>
<evidence type="ECO:0000256" key="2">
    <source>
        <dbReference type="ARBA" id="ARBA00006370"/>
    </source>
</evidence>
<keyword evidence="4" id="KW-0732">Signal</keyword>
<dbReference type="GO" id="GO:0005576">
    <property type="term" value="C:extracellular region"/>
    <property type="evidence" value="ECO:0007669"/>
    <property type="project" value="UniProtKB-SubCell"/>
</dbReference>
<dbReference type="OrthoDB" id="10304058at2759"/>
<dbReference type="SUPFAM" id="SSF81296">
    <property type="entry name" value="E set domains"/>
    <property type="match status" value="1"/>
</dbReference>
<dbReference type="Gene3D" id="2.60.40.770">
    <property type="match status" value="1"/>
</dbReference>
<gene>
    <name evidence="6" type="ORF">CSKR_114195</name>
</gene>
<feature type="domain" description="MD-2-related lipid-recognition" evidence="5">
    <location>
        <begin position="24"/>
        <end position="146"/>
    </location>
</feature>